<feature type="signal peptide" evidence="1">
    <location>
        <begin position="1"/>
        <end position="31"/>
    </location>
</feature>
<evidence type="ECO:0000256" key="1">
    <source>
        <dbReference type="SAM" id="SignalP"/>
    </source>
</evidence>
<dbReference type="EMBL" id="WLZY01000001">
    <property type="protein sequence ID" value="NDL55924.1"/>
    <property type="molecule type" value="Genomic_DNA"/>
</dbReference>
<dbReference type="Proteomes" id="UP000460435">
    <property type="component" value="Unassembled WGS sequence"/>
</dbReference>
<name>A0A7K3LY14_9ACTN</name>
<dbReference type="Pfam" id="PF03372">
    <property type="entry name" value="Exo_endo_phos"/>
    <property type="match status" value="1"/>
</dbReference>
<protein>
    <recommendedName>
        <fullName evidence="2">Endonuclease/exonuclease/phosphatase domain-containing protein</fullName>
    </recommendedName>
</protein>
<sequence length="524" mass="56520">MFRTIRRVATLLLAAVVALAGSGTIAAHAHADEEITLRVMTFNIWVGGDQVSFDKVVEAIEVAEADIVGVQESFGNLERLADALGWYHLPEHGRHQQIISRYPLVRGEHPDIYVYALVGDAHVVAVSDVHLSAYPYGPYDLRDGASVDEVLANEQRHLDELARHFEVLPELAADDIPVFFVGDLNVPSHLDWTQAAADASDEPFRSEIAWPVSVKLEELGFRDTFREVHTDEVAVPGYTWTPGYPPPEMTDDEVHDRIDYVYAAGPSTTLDSAVVGEESELSQIVVEPWPSDHRAVVSEFDVVPKPVRELTPTLVTDAPVYDPGEPIAVDFLGAADGDRITVEKAGSKAPERLARTPGEAGTIVFDGTEAGRSWPLEPGEYVVNLRSRGGVTASTSFVVRDASMLPSLELDADVYASGDPITAIFTNTPGNATDWVGIYHVGDTPGSVGSRFWQYVGGGQTATVPVLDGSVTFSAEQPAEGSAAWPPEPGEYVAYLLEADGYRILAEAGFTVVAPDVASSAKSE</sequence>
<dbReference type="GO" id="GO:0003824">
    <property type="term" value="F:catalytic activity"/>
    <property type="evidence" value="ECO:0007669"/>
    <property type="project" value="InterPro"/>
</dbReference>
<keyword evidence="1" id="KW-0732">Signal</keyword>
<dbReference type="AlphaFoldDB" id="A0A7K3LY14"/>
<accession>A0A7K3LY14</accession>
<feature type="chain" id="PRO_5029712862" description="Endonuclease/exonuclease/phosphatase domain-containing protein" evidence="1">
    <location>
        <begin position="32"/>
        <end position="524"/>
    </location>
</feature>
<dbReference type="InterPro" id="IPR036691">
    <property type="entry name" value="Endo/exonu/phosph_ase_sf"/>
</dbReference>
<reference evidence="3 4" key="1">
    <citation type="submission" date="2019-11" db="EMBL/GenBank/DDBJ databases">
        <authorList>
            <person name="Li X.-J."/>
            <person name="Feng X.-M."/>
        </authorList>
    </citation>
    <scope>NUCLEOTIDE SEQUENCE [LARGE SCALE GENOMIC DNA]</scope>
    <source>
        <strain evidence="3 4">XMNu-373</strain>
    </source>
</reference>
<evidence type="ECO:0000313" key="3">
    <source>
        <dbReference type="EMBL" id="NDL55924.1"/>
    </source>
</evidence>
<comment type="caution">
    <text evidence="3">The sequence shown here is derived from an EMBL/GenBank/DDBJ whole genome shotgun (WGS) entry which is preliminary data.</text>
</comment>
<dbReference type="SUPFAM" id="SSF56219">
    <property type="entry name" value="DNase I-like"/>
    <property type="match status" value="1"/>
</dbReference>
<evidence type="ECO:0000259" key="2">
    <source>
        <dbReference type="Pfam" id="PF03372"/>
    </source>
</evidence>
<evidence type="ECO:0000313" key="4">
    <source>
        <dbReference type="Proteomes" id="UP000460435"/>
    </source>
</evidence>
<dbReference type="PANTHER" id="PTHR41349:SF1">
    <property type="entry name" value="PROTEIN CBG08683"/>
    <property type="match status" value="1"/>
</dbReference>
<dbReference type="InterPro" id="IPR005135">
    <property type="entry name" value="Endo/exonuclease/phosphatase"/>
</dbReference>
<feature type="domain" description="Endonuclease/exonuclease/phosphatase" evidence="2">
    <location>
        <begin position="40"/>
        <end position="293"/>
    </location>
</feature>
<keyword evidence="4" id="KW-1185">Reference proteome</keyword>
<dbReference type="PANTHER" id="PTHR41349">
    <property type="match status" value="1"/>
</dbReference>
<organism evidence="3 4">
    <name type="scientific">Phytoactinopolyspora mesophila</name>
    <dbReference type="NCBI Taxonomy" id="2650750"/>
    <lineage>
        <taxon>Bacteria</taxon>
        <taxon>Bacillati</taxon>
        <taxon>Actinomycetota</taxon>
        <taxon>Actinomycetes</taxon>
        <taxon>Jiangellales</taxon>
        <taxon>Jiangellaceae</taxon>
        <taxon>Phytoactinopolyspora</taxon>
    </lineage>
</organism>
<gene>
    <name evidence="3" type="ORF">F7O44_02445</name>
</gene>
<proteinExistence type="predicted"/>
<dbReference type="RefSeq" id="WP_162448583.1">
    <property type="nucleotide sequence ID" value="NZ_WLZY01000001.1"/>
</dbReference>
<dbReference type="Gene3D" id="3.60.10.10">
    <property type="entry name" value="Endonuclease/exonuclease/phosphatase"/>
    <property type="match status" value="1"/>
</dbReference>